<feature type="domain" description="ATP-grasp" evidence="14">
    <location>
        <begin position="111"/>
        <end position="316"/>
    </location>
</feature>
<keyword evidence="5 12" id="KW-0436">Ligase</keyword>
<evidence type="ECO:0000256" key="4">
    <source>
        <dbReference type="ARBA" id="ARBA00013255"/>
    </source>
</evidence>
<dbReference type="Gene3D" id="3.90.600.10">
    <property type="entry name" value="Phosphoribosylglycinamide synthetase, C-terminal domain"/>
    <property type="match status" value="1"/>
</dbReference>
<keyword evidence="7 12" id="KW-0658">Purine biosynthesis</keyword>
<keyword evidence="8 13" id="KW-0067">ATP-binding</keyword>
<dbReference type="InterPro" id="IPR011761">
    <property type="entry name" value="ATP-grasp"/>
</dbReference>
<dbReference type="EMBL" id="BASZ01000004">
    <property type="protein sequence ID" value="GAD48888.1"/>
    <property type="molecule type" value="Genomic_DNA"/>
</dbReference>
<name>U3A2B7_9SPHN</name>
<comment type="catalytic activity">
    <reaction evidence="12">
        <text>5-phospho-beta-D-ribosylamine + glycine + ATP = N(1)-(5-phospho-beta-D-ribosyl)glycinamide + ADP + phosphate + H(+)</text>
        <dbReference type="Rhea" id="RHEA:17453"/>
        <dbReference type="ChEBI" id="CHEBI:15378"/>
        <dbReference type="ChEBI" id="CHEBI:30616"/>
        <dbReference type="ChEBI" id="CHEBI:43474"/>
        <dbReference type="ChEBI" id="CHEBI:57305"/>
        <dbReference type="ChEBI" id="CHEBI:58681"/>
        <dbReference type="ChEBI" id="CHEBI:143788"/>
        <dbReference type="ChEBI" id="CHEBI:456216"/>
        <dbReference type="EC" id="6.3.4.13"/>
    </reaction>
</comment>
<evidence type="ECO:0000313" key="15">
    <source>
        <dbReference type="EMBL" id="GAD48888.1"/>
    </source>
</evidence>
<evidence type="ECO:0000256" key="1">
    <source>
        <dbReference type="ARBA" id="ARBA00001936"/>
    </source>
</evidence>
<evidence type="ECO:0000313" key="16">
    <source>
        <dbReference type="Proteomes" id="UP000016568"/>
    </source>
</evidence>
<dbReference type="InterPro" id="IPR020559">
    <property type="entry name" value="PRibGlycinamide_synth_CS"/>
</dbReference>
<dbReference type="GO" id="GO:0009113">
    <property type="term" value="P:purine nucleobase biosynthetic process"/>
    <property type="evidence" value="ECO:0007669"/>
    <property type="project" value="InterPro"/>
</dbReference>
<evidence type="ECO:0000256" key="9">
    <source>
        <dbReference type="ARBA" id="ARBA00038345"/>
    </source>
</evidence>
<dbReference type="Pfam" id="PF02843">
    <property type="entry name" value="GARS_C"/>
    <property type="match status" value="1"/>
</dbReference>
<comment type="cofactor">
    <cofactor evidence="2">
        <name>Mg(2+)</name>
        <dbReference type="ChEBI" id="CHEBI:18420"/>
    </cofactor>
</comment>
<dbReference type="FunFam" id="3.90.600.10:FF:000001">
    <property type="entry name" value="Trifunctional purine biosynthetic protein adenosine-3"/>
    <property type="match status" value="1"/>
</dbReference>
<dbReference type="AlphaFoldDB" id="U3A2B7"/>
<dbReference type="GO" id="GO:0006189">
    <property type="term" value="P:'de novo' IMP biosynthetic process"/>
    <property type="evidence" value="ECO:0007669"/>
    <property type="project" value="UniProtKB-UniRule"/>
</dbReference>
<reference evidence="15 16" key="1">
    <citation type="submission" date="2013-09" db="EMBL/GenBank/DDBJ databases">
        <title>Whole genome shotgun sequence of Novosphingobium tardaugens NBRC 16725.</title>
        <authorList>
            <person name="Isaki S."/>
            <person name="Hosoyama A."/>
            <person name="Tsuchikane K."/>
            <person name="Katsumata H."/>
            <person name="Ando Y."/>
            <person name="Yamazaki S."/>
            <person name="Fujita N."/>
        </authorList>
    </citation>
    <scope>NUCLEOTIDE SEQUENCE [LARGE SCALE GENOMIC DNA]</scope>
    <source>
        <strain evidence="15 16">NBRC 16725</strain>
    </source>
</reference>
<dbReference type="eggNOG" id="COG0151">
    <property type="taxonomic scope" value="Bacteria"/>
</dbReference>
<dbReference type="RefSeq" id="WP_021689795.1">
    <property type="nucleotide sequence ID" value="NZ_BASZ01000004.1"/>
</dbReference>
<keyword evidence="6 13" id="KW-0547">Nucleotide-binding</keyword>
<evidence type="ECO:0000259" key="14">
    <source>
        <dbReference type="PROSITE" id="PS50975"/>
    </source>
</evidence>
<evidence type="ECO:0000256" key="7">
    <source>
        <dbReference type="ARBA" id="ARBA00022755"/>
    </source>
</evidence>
<dbReference type="HAMAP" id="MF_00138">
    <property type="entry name" value="GARS"/>
    <property type="match status" value="1"/>
</dbReference>
<protein>
    <recommendedName>
        <fullName evidence="4 12">Phosphoribosylamine--glycine ligase</fullName>
        <ecNumber evidence="4 12">6.3.4.13</ecNumber>
    </recommendedName>
    <alternativeName>
        <fullName evidence="12">GARS</fullName>
    </alternativeName>
    <alternativeName>
        <fullName evidence="10 12">Glycinamide ribonucleotide synthetase</fullName>
    </alternativeName>
    <alternativeName>
        <fullName evidence="11 12">Phosphoribosylglycinamide synthetase</fullName>
    </alternativeName>
</protein>
<evidence type="ECO:0000256" key="5">
    <source>
        <dbReference type="ARBA" id="ARBA00022598"/>
    </source>
</evidence>
<comment type="similarity">
    <text evidence="9 12">Belongs to the GARS family.</text>
</comment>
<dbReference type="PANTHER" id="PTHR43472">
    <property type="entry name" value="PHOSPHORIBOSYLAMINE--GLYCINE LIGASE"/>
    <property type="match status" value="1"/>
</dbReference>
<evidence type="ECO:0000256" key="3">
    <source>
        <dbReference type="ARBA" id="ARBA00005174"/>
    </source>
</evidence>
<dbReference type="SUPFAM" id="SSF52440">
    <property type="entry name" value="PreATP-grasp domain"/>
    <property type="match status" value="1"/>
</dbReference>
<dbReference type="NCBIfam" id="TIGR00877">
    <property type="entry name" value="purD"/>
    <property type="match status" value="1"/>
</dbReference>
<dbReference type="Pfam" id="PF02844">
    <property type="entry name" value="GARS_N"/>
    <property type="match status" value="1"/>
</dbReference>
<organism evidence="15 16">
    <name type="scientific">Caenibius tardaugens NBRC 16725</name>
    <dbReference type="NCBI Taxonomy" id="1219035"/>
    <lineage>
        <taxon>Bacteria</taxon>
        <taxon>Pseudomonadati</taxon>
        <taxon>Pseudomonadota</taxon>
        <taxon>Alphaproteobacteria</taxon>
        <taxon>Sphingomonadales</taxon>
        <taxon>Erythrobacteraceae</taxon>
        <taxon>Caenibius</taxon>
    </lineage>
</organism>
<dbReference type="GO" id="GO:0004637">
    <property type="term" value="F:phosphoribosylamine-glycine ligase activity"/>
    <property type="evidence" value="ECO:0007669"/>
    <property type="project" value="UniProtKB-UniRule"/>
</dbReference>
<dbReference type="Gene3D" id="3.30.1490.20">
    <property type="entry name" value="ATP-grasp fold, A domain"/>
    <property type="match status" value="1"/>
</dbReference>
<dbReference type="OrthoDB" id="9807240at2"/>
<gene>
    <name evidence="12 15" type="primary">purD</name>
    <name evidence="15" type="ORF">NT2_04_03010</name>
</gene>
<dbReference type="PANTHER" id="PTHR43472:SF1">
    <property type="entry name" value="PHOSPHORIBOSYLAMINE--GLYCINE LIGASE, CHLOROPLASTIC"/>
    <property type="match status" value="1"/>
</dbReference>
<comment type="cofactor">
    <cofactor evidence="1">
        <name>Mn(2+)</name>
        <dbReference type="ChEBI" id="CHEBI:29035"/>
    </cofactor>
</comment>
<dbReference type="PROSITE" id="PS00184">
    <property type="entry name" value="GARS"/>
    <property type="match status" value="1"/>
</dbReference>
<evidence type="ECO:0000256" key="2">
    <source>
        <dbReference type="ARBA" id="ARBA00001946"/>
    </source>
</evidence>
<dbReference type="InterPro" id="IPR020561">
    <property type="entry name" value="PRibGlycinamid_synth_ATP-grasp"/>
</dbReference>
<evidence type="ECO:0000256" key="8">
    <source>
        <dbReference type="ARBA" id="ARBA00022840"/>
    </source>
</evidence>
<evidence type="ECO:0000256" key="10">
    <source>
        <dbReference type="ARBA" id="ARBA00042242"/>
    </source>
</evidence>
<evidence type="ECO:0000256" key="6">
    <source>
        <dbReference type="ARBA" id="ARBA00022741"/>
    </source>
</evidence>
<dbReference type="InterPro" id="IPR020560">
    <property type="entry name" value="PRibGlycinamide_synth_C-dom"/>
</dbReference>
<dbReference type="KEGG" id="ntd:EGO55_08785"/>
<evidence type="ECO:0000256" key="13">
    <source>
        <dbReference type="PROSITE-ProRule" id="PRU00409"/>
    </source>
</evidence>
<dbReference type="GO" id="GO:0005524">
    <property type="term" value="F:ATP binding"/>
    <property type="evidence" value="ECO:0007669"/>
    <property type="project" value="UniProtKB-UniRule"/>
</dbReference>
<dbReference type="InterPro" id="IPR011054">
    <property type="entry name" value="Rudment_hybrid_motif"/>
</dbReference>
<accession>U3A2B7</accession>
<dbReference type="Gene3D" id="3.30.470.20">
    <property type="entry name" value="ATP-grasp fold, B domain"/>
    <property type="match status" value="1"/>
</dbReference>
<dbReference type="SUPFAM" id="SSF56059">
    <property type="entry name" value="Glutathione synthetase ATP-binding domain-like"/>
    <property type="match status" value="1"/>
</dbReference>
<dbReference type="InterPro" id="IPR000115">
    <property type="entry name" value="PRibGlycinamide_synth"/>
</dbReference>
<comment type="pathway">
    <text evidence="3 12">Purine metabolism; IMP biosynthesis via de novo pathway; N(1)-(5-phospho-D-ribosyl)glycinamide from 5-phospho-alpha-D-ribose 1-diphosphate: step 2/2.</text>
</comment>
<dbReference type="Proteomes" id="UP000016568">
    <property type="component" value="Unassembled WGS sequence"/>
</dbReference>
<dbReference type="UniPathway" id="UPA00074">
    <property type="reaction ID" value="UER00125"/>
</dbReference>
<dbReference type="InterPro" id="IPR016185">
    <property type="entry name" value="PreATP-grasp_dom_sf"/>
</dbReference>
<dbReference type="SMART" id="SM01209">
    <property type="entry name" value="GARS_A"/>
    <property type="match status" value="1"/>
</dbReference>
<dbReference type="Gene3D" id="3.40.50.20">
    <property type="match status" value="1"/>
</dbReference>
<evidence type="ECO:0000256" key="12">
    <source>
        <dbReference type="HAMAP-Rule" id="MF_00138"/>
    </source>
</evidence>
<sequence>MNILLAGSGGREHALAWKLAQSRLLADGAGTLYATPGNPGIAQHAELVALDLTDHEAVARFCDENRIGLVVIGPEAPLVDGLADSLRARLISVFGPSQAAAQLEGSKGFTKDLCERAGIPTAGYVRTRSLAEATDALDRFAAPYVLKADGLAAGKGVVIAETRAEAEEALADMFGGAFGDAGAEVVIEEFMTGEEASFFAITDGATIMPFGSAQDHKRVGEGDTGPNTGGMGAYSPAPVLTPVLEAEVIQRIIGPTVHAMTNEGTSYSGVLYAGLMLTVEGPKLIEYNARFGDPECQVLMMRYEGDLGELLLACADNRLAALPAPRFSPETALTVVMAADGYPGTPKKGGRIAGIDAAEATGAKVFHAGTVLGADGTLQSSGGRVLNVTALGDNVTQAQAAAYAAVDALDFADGFCRRDIGWREVAREQTPD</sequence>
<dbReference type="Pfam" id="PF01071">
    <property type="entry name" value="GARS_A"/>
    <property type="match status" value="1"/>
</dbReference>
<dbReference type="EC" id="6.3.4.13" evidence="4 12"/>
<evidence type="ECO:0000256" key="11">
    <source>
        <dbReference type="ARBA" id="ARBA00042864"/>
    </source>
</evidence>
<proteinExistence type="inferred from homology"/>
<dbReference type="InterPro" id="IPR020562">
    <property type="entry name" value="PRibGlycinamide_synth_N"/>
</dbReference>
<dbReference type="GO" id="GO:0046872">
    <property type="term" value="F:metal ion binding"/>
    <property type="evidence" value="ECO:0007669"/>
    <property type="project" value="InterPro"/>
</dbReference>
<dbReference type="InterPro" id="IPR037123">
    <property type="entry name" value="PRibGlycinamide_synth_C_sf"/>
</dbReference>
<dbReference type="SMART" id="SM01210">
    <property type="entry name" value="GARS_C"/>
    <property type="match status" value="1"/>
</dbReference>
<dbReference type="PROSITE" id="PS50975">
    <property type="entry name" value="ATP_GRASP"/>
    <property type="match status" value="1"/>
</dbReference>
<keyword evidence="16" id="KW-1185">Reference proteome</keyword>
<dbReference type="SUPFAM" id="SSF51246">
    <property type="entry name" value="Rudiment single hybrid motif"/>
    <property type="match status" value="1"/>
</dbReference>
<comment type="caution">
    <text evidence="15">The sequence shown here is derived from an EMBL/GenBank/DDBJ whole genome shotgun (WGS) entry which is preliminary data.</text>
</comment>
<dbReference type="InterPro" id="IPR013815">
    <property type="entry name" value="ATP_grasp_subdomain_1"/>
</dbReference>